<dbReference type="EMBL" id="CAJMWW010000083">
    <property type="protein sequence ID" value="CAE6429255.1"/>
    <property type="molecule type" value="Genomic_DNA"/>
</dbReference>
<sequence length="183" mass="21185">MMLPTLVTLEPRPRQRYTPYRRTREPTWLDALNCCILKSKSKLTWRHELKREQGNKATHIMTPVLTCIMYEKPGEDVQMRLRRAASTRLDAIEAVKSAIRSGLDGKELVDFYGSVEDDGQANSHCRYKVVDISYTYRLDNWPVTECQGEDATKKHARQKAARRLLESGTYCMFVRKSNGASRR</sequence>
<evidence type="ECO:0000313" key="1">
    <source>
        <dbReference type="EMBL" id="CAE6429255.1"/>
    </source>
</evidence>
<name>A0A8H2XKT4_9AGAM</name>
<evidence type="ECO:0000313" key="2">
    <source>
        <dbReference type="Proteomes" id="UP000663841"/>
    </source>
</evidence>
<protein>
    <submittedName>
        <fullName evidence="1">Uncharacterized protein</fullName>
    </submittedName>
</protein>
<gene>
    <name evidence="1" type="ORF">RDB_LOCUS62842</name>
</gene>
<comment type="caution">
    <text evidence="1">The sequence shown here is derived from an EMBL/GenBank/DDBJ whole genome shotgun (WGS) entry which is preliminary data.</text>
</comment>
<dbReference type="Proteomes" id="UP000663841">
    <property type="component" value="Unassembled WGS sequence"/>
</dbReference>
<proteinExistence type="predicted"/>
<reference evidence="1" key="1">
    <citation type="submission" date="2021-01" db="EMBL/GenBank/DDBJ databases">
        <authorList>
            <person name="Kaushik A."/>
        </authorList>
    </citation>
    <scope>NUCLEOTIDE SEQUENCE</scope>
    <source>
        <strain evidence="1">AG3-T5</strain>
    </source>
</reference>
<accession>A0A8H2XKT4</accession>
<dbReference type="AlphaFoldDB" id="A0A8H2XKT4"/>
<organism evidence="1 2">
    <name type="scientific">Rhizoctonia solani</name>
    <dbReference type="NCBI Taxonomy" id="456999"/>
    <lineage>
        <taxon>Eukaryota</taxon>
        <taxon>Fungi</taxon>
        <taxon>Dikarya</taxon>
        <taxon>Basidiomycota</taxon>
        <taxon>Agaricomycotina</taxon>
        <taxon>Agaricomycetes</taxon>
        <taxon>Cantharellales</taxon>
        <taxon>Ceratobasidiaceae</taxon>
        <taxon>Rhizoctonia</taxon>
    </lineage>
</organism>